<dbReference type="OMA" id="PWNCSAH"/>
<dbReference type="SMART" id="SM00696">
    <property type="entry name" value="DM9"/>
    <property type="match status" value="2"/>
</dbReference>
<dbReference type="PANTHER" id="PTHR31649:SF10">
    <property type="entry name" value="IP19903P-RELATED"/>
    <property type="match status" value="1"/>
</dbReference>
<dbReference type="AlphaFoldDB" id="A0A3B0JT35"/>
<dbReference type="Gene3D" id="3.30.40.10">
    <property type="entry name" value="Zinc/RING finger domain, C3HC4 (zinc finger)"/>
    <property type="match status" value="1"/>
</dbReference>
<evidence type="ECO:0000259" key="4">
    <source>
        <dbReference type="PROSITE" id="PS50089"/>
    </source>
</evidence>
<keyword evidence="1 3" id="KW-0479">Metal-binding</keyword>
<evidence type="ECO:0000256" key="2">
    <source>
        <dbReference type="ARBA" id="ARBA00022833"/>
    </source>
</evidence>
<organism evidence="5 6">
    <name type="scientific">Drosophila guanche</name>
    <name type="common">Fruit fly</name>
    <dbReference type="NCBI Taxonomy" id="7266"/>
    <lineage>
        <taxon>Eukaryota</taxon>
        <taxon>Metazoa</taxon>
        <taxon>Ecdysozoa</taxon>
        <taxon>Arthropoda</taxon>
        <taxon>Hexapoda</taxon>
        <taxon>Insecta</taxon>
        <taxon>Pterygota</taxon>
        <taxon>Neoptera</taxon>
        <taxon>Endopterygota</taxon>
        <taxon>Diptera</taxon>
        <taxon>Brachycera</taxon>
        <taxon>Muscomorpha</taxon>
        <taxon>Ephydroidea</taxon>
        <taxon>Drosophilidae</taxon>
        <taxon>Drosophila</taxon>
        <taxon>Sophophora</taxon>
    </lineage>
</organism>
<keyword evidence="6" id="KW-1185">Reference proteome</keyword>
<evidence type="ECO:0000313" key="6">
    <source>
        <dbReference type="Proteomes" id="UP000268350"/>
    </source>
</evidence>
<dbReference type="OrthoDB" id="1925699at2759"/>
<proteinExistence type="predicted"/>
<dbReference type="InterPro" id="IPR001841">
    <property type="entry name" value="Znf_RING"/>
</dbReference>
<evidence type="ECO:0000256" key="3">
    <source>
        <dbReference type="PROSITE-ProRule" id="PRU00175"/>
    </source>
</evidence>
<protein>
    <submittedName>
        <fullName evidence="5">Blast:Natterin-3</fullName>
    </submittedName>
</protein>
<dbReference type="InterPro" id="IPR006616">
    <property type="entry name" value="DM9_repeat"/>
</dbReference>
<evidence type="ECO:0000313" key="5">
    <source>
        <dbReference type="EMBL" id="SPP75901.1"/>
    </source>
</evidence>
<gene>
    <name evidence="5" type="ORF">DGUA_6G003794</name>
</gene>
<reference evidence="6" key="1">
    <citation type="submission" date="2018-01" db="EMBL/GenBank/DDBJ databases">
        <authorList>
            <person name="Alioto T."/>
            <person name="Alioto T."/>
        </authorList>
    </citation>
    <scope>NUCLEOTIDE SEQUENCE [LARGE SCALE GENOMIC DNA]</scope>
</reference>
<dbReference type="Pfam" id="PF11901">
    <property type="entry name" value="DM9"/>
    <property type="match status" value="1"/>
</dbReference>
<dbReference type="GO" id="GO:0008270">
    <property type="term" value="F:zinc ion binding"/>
    <property type="evidence" value="ECO:0007669"/>
    <property type="project" value="UniProtKB-KW"/>
</dbReference>
<accession>A0A3B0JT35</accession>
<name>A0A3B0JT35_DROGU</name>
<dbReference type="EMBL" id="OUUW01000001">
    <property type="protein sequence ID" value="SPP75901.1"/>
    <property type="molecule type" value="Genomic_DNA"/>
</dbReference>
<dbReference type="SMART" id="SM00184">
    <property type="entry name" value="RING"/>
    <property type="match status" value="1"/>
</dbReference>
<dbReference type="PANTHER" id="PTHR31649">
    <property type="entry name" value="AGAP009604-PA"/>
    <property type="match status" value="1"/>
</dbReference>
<keyword evidence="1 3" id="KW-0863">Zinc-finger</keyword>
<dbReference type="STRING" id="7266.A0A3B0JT35"/>
<dbReference type="Proteomes" id="UP000268350">
    <property type="component" value="Unassembled WGS sequence"/>
</dbReference>
<sequence length="254" mass="28219">METMDGETASNESSPPLNILCGICNEFYRANDLIFSTASCGHVFHKECLTRWLGRSPTCPQCRANCHRNRIHRIYLNFGERTEYDDQEAPKQPVQWVAIDLDTHSPQDAHNVPEGALQCGTDEDGLPTYVARGYFNDDLLPASYVPQKKAAFGSWSCRSHRLVDGVEVLVLNDCDCQWVPGSTGSFPPNALQTGYSEIGEVTYTGRGVYEGITRLGKVHPSHKVMYIPHHGQEVNTSSYEVLVVTPRVEATCAP</sequence>
<dbReference type="PROSITE" id="PS50089">
    <property type="entry name" value="ZF_RING_2"/>
    <property type="match status" value="1"/>
</dbReference>
<feature type="domain" description="RING-type" evidence="4">
    <location>
        <begin position="21"/>
        <end position="63"/>
    </location>
</feature>
<dbReference type="SUPFAM" id="SSF57850">
    <property type="entry name" value="RING/U-box"/>
    <property type="match status" value="1"/>
</dbReference>
<evidence type="ECO:0000256" key="1">
    <source>
        <dbReference type="ARBA" id="ARBA00022771"/>
    </source>
</evidence>
<keyword evidence="2" id="KW-0862">Zinc</keyword>
<dbReference type="Pfam" id="PF13639">
    <property type="entry name" value="zf-RING_2"/>
    <property type="match status" value="1"/>
</dbReference>
<dbReference type="InterPro" id="IPR013083">
    <property type="entry name" value="Znf_RING/FYVE/PHD"/>
</dbReference>